<comment type="caution">
    <text evidence="3">The sequence shown here is derived from an EMBL/GenBank/DDBJ whole genome shotgun (WGS) entry which is preliminary data.</text>
</comment>
<sequence>MMLDRFSQHTVDPLTLMSNVSHQQHYSPSSSTSPSIYVPPHLADNVYLDSSLSLTNNLIKNLTNTLALLTQSYKTFLPQTNNQLKTSSNTRNQATVQDGRVVVQNVHGRQNRGQGMNLQGGGAVAYGGVQSRVRNANPSQATQVKCYNCNGTWHIARNYTQPKCPQNSEYYKDKMLLMQAQENGVALDAEQLLFLAGGQDNAIDDDVDEQPAPMAQTMFIANLSSTDPVTNEAGPSYDLDILSEVAIGYKNPLCLTRAKQVQHALYNGHEIIKDNHVPAIVHNTKDTLEITEITRRKMNDKMKNPEYVTHKTTVSRPIKTLMVKHDAIERKNLFIVNDNLIAECLAKEVFFVATNSELNVSRFTEMHVANTIIEARCMELEVELSNLRNKSHNDNPGELVNRFSNLEVDYVNLRLKYQNLKDSFDNNLPTPDKDTLNFDSVFVIGKMQASLQGKDNVIRQLKKQISHLQETYSDTDVPLNKDQVKPKVLAPGKYAIDVKPFVPCLRNNREAYLDYLRHLKESVKTIHDIVEEAKVVRPLDRSLVSAFCYTKHSQELLEYVIGTCPQDSQQRDKKLAPASLSRKNQVTFAKQCDKSNSNTHKHVAQLHTQKTNVPVPPSTGVKRCTTTSGSQPKRNIKKNKISPAKGVNKLPVEE</sequence>
<organism evidence="3">
    <name type="scientific">Tanacetum cinerariifolium</name>
    <name type="common">Dalmatian daisy</name>
    <name type="synonym">Chrysanthemum cinerariifolium</name>
    <dbReference type="NCBI Taxonomy" id="118510"/>
    <lineage>
        <taxon>Eukaryota</taxon>
        <taxon>Viridiplantae</taxon>
        <taxon>Streptophyta</taxon>
        <taxon>Embryophyta</taxon>
        <taxon>Tracheophyta</taxon>
        <taxon>Spermatophyta</taxon>
        <taxon>Magnoliopsida</taxon>
        <taxon>eudicotyledons</taxon>
        <taxon>Gunneridae</taxon>
        <taxon>Pentapetalae</taxon>
        <taxon>asterids</taxon>
        <taxon>campanulids</taxon>
        <taxon>Asterales</taxon>
        <taxon>Asteraceae</taxon>
        <taxon>Asteroideae</taxon>
        <taxon>Anthemideae</taxon>
        <taxon>Anthemidinae</taxon>
        <taxon>Tanacetum</taxon>
    </lineage>
</organism>
<name>A0A6L2ML46_TANCI</name>
<dbReference type="AlphaFoldDB" id="A0A6L2ML46"/>
<feature type="compositionally biased region" description="Polar residues" evidence="2">
    <location>
        <begin position="624"/>
        <end position="633"/>
    </location>
</feature>
<dbReference type="EMBL" id="BKCJ010006944">
    <property type="protein sequence ID" value="GEU74741.1"/>
    <property type="molecule type" value="Genomic_DNA"/>
</dbReference>
<evidence type="ECO:0000313" key="3">
    <source>
        <dbReference type="EMBL" id="GEU74741.1"/>
    </source>
</evidence>
<accession>A0A6L2ML46</accession>
<protein>
    <recommendedName>
        <fullName evidence="4">Integrase, catalytic region, zinc finger, CCHC-type, peptidase aspartic, catalytic</fullName>
    </recommendedName>
</protein>
<proteinExistence type="predicted"/>
<keyword evidence="1" id="KW-0175">Coiled coil</keyword>
<feature type="region of interest" description="Disordered" evidence="2">
    <location>
        <begin position="611"/>
        <end position="654"/>
    </location>
</feature>
<evidence type="ECO:0000256" key="1">
    <source>
        <dbReference type="SAM" id="Coils"/>
    </source>
</evidence>
<evidence type="ECO:0000256" key="2">
    <source>
        <dbReference type="SAM" id="MobiDB-lite"/>
    </source>
</evidence>
<evidence type="ECO:0008006" key="4">
    <source>
        <dbReference type="Google" id="ProtNLM"/>
    </source>
</evidence>
<gene>
    <name evidence="3" type="ORF">Tci_046719</name>
</gene>
<reference evidence="3" key="1">
    <citation type="journal article" date="2019" name="Sci. Rep.">
        <title>Draft genome of Tanacetum cinerariifolium, the natural source of mosquito coil.</title>
        <authorList>
            <person name="Yamashiro T."/>
            <person name="Shiraishi A."/>
            <person name="Satake H."/>
            <person name="Nakayama K."/>
        </authorList>
    </citation>
    <scope>NUCLEOTIDE SEQUENCE</scope>
</reference>
<feature type="coiled-coil region" evidence="1">
    <location>
        <begin position="370"/>
        <end position="423"/>
    </location>
</feature>